<dbReference type="AlphaFoldDB" id="A0A450UYC6"/>
<evidence type="ECO:0000256" key="2">
    <source>
        <dbReference type="ARBA" id="ARBA00022729"/>
    </source>
</evidence>
<dbReference type="EMBL" id="CAADFG010000122">
    <property type="protein sequence ID" value="VFJ97536.1"/>
    <property type="molecule type" value="Genomic_DNA"/>
</dbReference>
<evidence type="ECO:0000256" key="3">
    <source>
        <dbReference type="ARBA" id="ARBA00023136"/>
    </source>
</evidence>
<name>A0A450UYC6_9GAMM</name>
<protein>
    <submittedName>
        <fullName evidence="8">Surface antigen</fullName>
    </submittedName>
</protein>
<keyword evidence="4" id="KW-0564">Palmitate</keyword>
<dbReference type="PROSITE" id="PS51257">
    <property type="entry name" value="PROKAR_LIPOPROTEIN"/>
    <property type="match status" value="1"/>
</dbReference>
<dbReference type="PANTHER" id="PTHR35603:SF2">
    <property type="entry name" value="OUTER MEMBRANE LIPOPROTEIN"/>
    <property type="match status" value="1"/>
</dbReference>
<dbReference type="Pfam" id="PF05433">
    <property type="entry name" value="Rick_17kDa_Anti"/>
    <property type="match status" value="1"/>
</dbReference>
<evidence type="ECO:0000313" key="8">
    <source>
        <dbReference type="EMBL" id="VFJ97536.1"/>
    </source>
</evidence>
<feature type="domain" description="Surface antigen" evidence="6">
    <location>
        <begin position="81"/>
        <end position="151"/>
    </location>
</feature>
<keyword evidence="4" id="KW-0449">Lipoprotein</keyword>
<evidence type="ECO:0000259" key="5">
    <source>
        <dbReference type="Pfam" id="PF05433"/>
    </source>
</evidence>
<proteinExistence type="predicted"/>
<dbReference type="InterPro" id="IPR008816">
    <property type="entry name" value="Gly_zipper_2TM_dom"/>
</dbReference>
<dbReference type="Pfam" id="PF16998">
    <property type="entry name" value="17kDa_Anti_2"/>
    <property type="match status" value="1"/>
</dbReference>
<dbReference type="InterPro" id="IPR032635">
    <property type="entry name" value="Anti_2"/>
</dbReference>
<gene>
    <name evidence="8" type="ORF">BECKH772A_GA0070896_101224</name>
    <name evidence="7" type="ORF">BECKH772B_GA0070898_101067</name>
    <name evidence="9" type="ORF">BECKH772C_GA0070978_101184</name>
</gene>
<dbReference type="InterPro" id="IPR051407">
    <property type="entry name" value="Bact_OM_lipoprot/Surf_antigen"/>
</dbReference>
<evidence type="ECO:0000256" key="4">
    <source>
        <dbReference type="ARBA" id="ARBA00023139"/>
    </source>
</evidence>
<dbReference type="PIRSF" id="PIRSF002721">
    <property type="entry name" value="Surface_antigen_Rickettsia"/>
    <property type="match status" value="1"/>
</dbReference>
<dbReference type="GO" id="GO:0019867">
    <property type="term" value="C:outer membrane"/>
    <property type="evidence" value="ECO:0007669"/>
    <property type="project" value="InterPro"/>
</dbReference>
<evidence type="ECO:0000256" key="1">
    <source>
        <dbReference type="ARBA" id="ARBA00004370"/>
    </source>
</evidence>
<reference evidence="8" key="1">
    <citation type="submission" date="2019-02" db="EMBL/GenBank/DDBJ databases">
        <authorList>
            <person name="Gruber-Vodicka R. H."/>
            <person name="Seah K. B. B."/>
        </authorList>
    </citation>
    <scope>NUCLEOTIDE SEQUENCE</scope>
    <source>
        <strain evidence="9">BECK_SA2B12</strain>
        <strain evidence="8">BECK_SA2B15</strain>
        <strain evidence="7">BECK_SA2B20</strain>
    </source>
</reference>
<dbReference type="InterPro" id="IPR016364">
    <property type="entry name" value="Surface_antigen_Rickettsia"/>
</dbReference>
<accession>A0A450UYC6</accession>
<organism evidence="8">
    <name type="scientific">Candidatus Kentrum eta</name>
    <dbReference type="NCBI Taxonomy" id="2126337"/>
    <lineage>
        <taxon>Bacteria</taxon>
        <taxon>Pseudomonadati</taxon>
        <taxon>Pseudomonadota</taxon>
        <taxon>Gammaproteobacteria</taxon>
        <taxon>Candidatus Kentrum</taxon>
    </lineage>
</organism>
<keyword evidence="3" id="KW-0472">Membrane</keyword>
<dbReference type="EMBL" id="CAADFJ010000118">
    <property type="protein sequence ID" value="VFK03206.1"/>
    <property type="molecule type" value="Genomic_DNA"/>
</dbReference>
<feature type="domain" description="Glycine zipper 2TM" evidence="5">
    <location>
        <begin position="30"/>
        <end position="70"/>
    </location>
</feature>
<evidence type="ECO:0000313" key="9">
    <source>
        <dbReference type="EMBL" id="VFK03206.1"/>
    </source>
</evidence>
<comment type="subcellular location">
    <subcellularLocation>
        <location evidence="1">Membrane</location>
    </subcellularLocation>
</comment>
<keyword evidence="2" id="KW-0732">Signal</keyword>
<sequence>MMWHKTVISTLIVTGLALGGCVTPTKEQTGTVLGGTLGGLLGSQVGGGSGKTAATIVGTLAGAMVGGSVGRYMDETDRFKTAQSLETTPTGTSSSWRNPDTGYQYTMTPTDTYETDTGPCREYSMDATIGDGQEKIYGTACRRPDGSWEIKS</sequence>
<dbReference type="EMBL" id="CAADFI010000106">
    <property type="protein sequence ID" value="VFJ97183.1"/>
    <property type="molecule type" value="Genomic_DNA"/>
</dbReference>
<evidence type="ECO:0000259" key="6">
    <source>
        <dbReference type="Pfam" id="PF16998"/>
    </source>
</evidence>
<evidence type="ECO:0000313" key="7">
    <source>
        <dbReference type="EMBL" id="VFJ97183.1"/>
    </source>
</evidence>
<dbReference type="PANTHER" id="PTHR35603">
    <property type="match status" value="1"/>
</dbReference>